<dbReference type="GO" id="GO:0005634">
    <property type="term" value="C:nucleus"/>
    <property type="evidence" value="ECO:0007669"/>
    <property type="project" value="TreeGrafter"/>
</dbReference>
<comment type="caution">
    <text evidence="2">The sequence shown here is derived from an EMBL/GenBank/DDBJ whole genome shotgun (WGS) entry which is preliminary data.</text>
</comment>
<reference evidence="2" key="1">
    <citation type="submission" date="2019-08" db="EMBL/GenBank/DDBJ databases">
        <title>The genome of the North American firefly Photinus pyralis.</title>
        <authorList>
            <consortium name="Photinus pyralis genome working group"/>
            <person name="Fallon T.R."/>
            <person name="Sander Lower S.E."/>
            <person name="Weng J.-K."/>
        </authorList>
    </citation>
    <scope>NUCLEOTIDE SEQUENCE</scope>
    <source>
        <strain evidence="2">TRF0915ILg1</strain>
        <tissue evidence="2">Whole body</tissue>
    </source>
</reference>
<evidence type="ECO:0000313" key="2">
    <source>
        <dbReference type="EMBL" id="KAF2895919.1"/>
    </source>
</evidence>
<protein>
    <submittedName>
        <fullName evidence="2">Uncharacterized protein</fullName>
    </submittedName>
</protein>
<organism evidence="2 3">
    <name type="scientific">Ignelater luminosus</name>
    <name type="common">Cucubano</name>
    <name type="synonym">Pyrophorus luminosus</name>
    <dbReference type="NCBI Taxonomy" id="2038154"/>
    <lineage>
        <taxon>Eukaryota</taxon>
        <taxon>Metazoa</taxon>
        <taxon>Ecdysozoa</taxon>
        <taxon>Arthropoda</taxon>
        <taxon>Hexapoda</taxon>
        <taxon>Insecta</taxon>
        <taxon>Pterygota</taxon>
        <taxon>Neoptera</taxon>
        <taxon>Endopterygota</taxon>
        <taxon>Coleoptera</taxon>
        <taxon>Polyphaga</taxon>
        <taxon>Elateriformia</taxon>
        <taxon>Elateroidea</taxon>
        <taxon>Elateridae</taxon>
        <taxon>Agrypninae</taxon>
        <taxon>Pyrophorini</taxon>
        <taxon>Ignelater</taxon>
    </lineage>
</organism>
<evidence type="ECO:0000313" key="3">
    <source>
        <dbReference type="Proteomes" id="UP000801492"/>
    </source>
</evidence>
<keyword evidence="3" id="KW-1185">Reference proteome</keyword>
<keyword evidence="1" id="KW-0479">Metal-binding</keyword>
<evidence type="ECO:0000256" key="1">
    <source>
        <dbReference type="ARBA" id="ARBA00022723"/>
    </source>
</evidence>
<sequence>MLRSLLGPSKGRCVSDLQLKPYRTEEFVHRLFYETSRFSAFNNQWVVKARINNMQKDPTQSSEREITYQLILKTKTSVPLNMHFVILRGPFGDMKVQPRIHKFDFTEQETESPYVPLALADTAECNRLLASKTINFRLILFLASK</sequence>
<dbReference type="PANTHER" id="PTHR23059">
    <property type="entry name" value="CYSTEINE AND HISTIDINE-RICH PROTEIN 1"/>
    <property type="match status" value="1"/>
</dbReference>
<dbReference type="OrthoDB" id="10062218at2759"/>
<accession>A0A8K0GDT0</accession>
<dbReference type="InterPro" id="IPR039338">
    <property type="entry name" value="ZFTRAF1"/>
</dbReference>
<proteinExistence type="predicted"/>
<dbReference type="AlphaFoldDB" id="A0A8K0GDT0"/>
<dbReference type="Proteomes" id="UP000801492">
    <property type="component" value="Unassembled WGS sequence"/>
</dbReference>
<dbReference type="GO" id="GO:0046872">
    <property type="term" value="F:metal ion binding"/>
    <property type="evidence" value="ECO:0007669"/>
    <property type="project" value="UniProtKB-KW"/>
</dbReference>
<dbReference type="EMBL" id="VTPC01005534">
    <property type="protein sequence ID" value="KAF2895919.1"/>
    <property type="molecule type" value="Genomic_DNA"/>
</dbReference>
<name>A0A8K0GDT0_IGNLU</name>
<dbReference type="PANTHER" id="PTHR23059:SF4">
    <property type="entry name" value="ZINC FINGER TRAF-TYPE-CONTAINING PROTEIN 1"/>
    <property type="match status" value="1"/>
</dbReference>
<gene>
    <name evidence="2" type="ORF">ILUMI_10255</name>
</gene>